<dbReference type="Pfam" id="PF13424">
    <property type="entry name" value="TPR_12"/>
    <property type="match status" value="2"/>
</dbReference>
<keyword evidence="2 3" id="KW-0802">TPR repeat</keyword>
<dbReference type="AlphaFoldDB" id="A0A816BW41"/>
<dbReference type="InterPro" id="IPR011990">
    <property type="entry name" value="TPR-like_helical_dom_sf"/>
</dbReference>
<evidence type="ECO:0000256" key="2">
    <source>
        <dbReference type="ARBA" id="ARBA00022803"/>
    </source>
</evidence>
<proteinExistence type="predicted"/>
<evidence type="ECO:0000256" key="3">
    <source>
        <dbReference type="PROSITE-ProRule" id="PRU00339"/>
    </source>
</evidence>
<feature type="repeat" description="TPR" evidence="3">
    <location>
        <begin position="853"/>
        <end position="886"/>
    </location>
</feature>
<dbReference type="PANTHER" id="PTHR45641:SF19">
    <property type="entry name" value="NEPHROCYSTIN-3"/>
    <property type="match status" value="1"/>
</dbReference>
<comment type="caution">
    <text evidence="5">The sequence shown here is derived from an EMBL/GenBank/DDBJ whole genome shotgun (WGS) entry which is preliminary data.</text>
</comment>
<dbReference type="OrthoDB" id="10050198at2759"/>
<dbReference type="Proteomes" id="UP000663832">
    <property type="component" value="Unassembled WGS sequence"/>
</dbReference>
<evidence type="ECO:0000313" key="4">
    <source>
        <dbReference type="EMBL" id="CAF1396408.1"/>
    </source>
</evidence>
<dbReference type="PROSITE" id="PS51996">
    <property type="entry name" value="TR_MART"/>
    <property type="match status" value="1"/>
</dbReference>
<feature type="repeat" description="TPR" evidence="3">
    <location>
        <begin position="769"/>
        <end position="802"/>
    </location>
</feature>
<organism evidence="5 6">
    <name type="scientific">Adineta steineri</name>
    <dbReference type="NCBI Taxonomy" id="433720"/>
    <lineage>
        <taxon>Eukaryota</taxon>
        <taxon>Metazoa</taxon>
        <taxon>Spiralia</taxon>
        <taxon>Gnathifera</taxon>
        <taxon>Rotifera</taxon>
        <taxon>Eurotatoria</taxon>
        <taxon>Bdelloidea</taxon>
        <taxon>Adinetida</taxon>
        <taxon>Adinetidae</taxon>
        <taxon>Adineta</taxon>
    </lineage>
</organism>
<evidence type="ECO:0000256" key="1">
    <source>
        <dbReference type="ARBA" id="ARBA00022737"/>
    </source>
</evidence>
<dbReference type="EMBL" id="CAJNOM010001563">
    <property type="protein sequence ID" value="CAF1612712.1"/>
    <property type="molecule type" value="Genomic_DNA"/>
</dbReference>
<dbReference type="SUPFAM" id="SSF81901">
    <property type="entry name" value="HCP-like"/>
    <property type="match status" value="1"/>
</dbReference>
<feature type="repeat" description="TPR" evidence="3">
    <location>
        <begin position="727"/>
        <end position="760"/>
    </location>
</feature>
<dbReference type="PROSITE" id="PS50293">
    <property type="entry name" value="TPR_REGION"/>
    <property type="match status" value="1"/>
</dbReference>
<evidence type="ECO:0000313" key="5">
    <source>
        <dbReference type="EMBL" id="CAF1612712.1"/>
    </source>
</evidence>
<dbReference type="EMBL" id="CAJNOI010001235">
    <property type="protein sequence ID" value="CAF1396408.1"/>
    <property type="molecule type" value="Genomic_DNA"/>
</dbReference>
<sequence length="917" mass="107553">MNDHRTSSIDCRRSQRYKAQDYLLIWLHNDTNETNEEYQNTLKHLRNLVDTIDIFINPDECVNFFTEFNDMKTFLIINDTISEEIIPLIHDLPQLDQIYIFSRTTVLSSEWIGKWTKIKGISAEMTSLCATLKLMIRQHNQDSIATSVISLNEINPNKNLNELESTFMYSQIFKDILLKMNYNDNSIDEFVQFCQKNKFGSSKNIDLFEKEYHNRSSIWWYTWPGFIYPMLNSSLRTLESDVIIKMGFFIYDLHKQIEQLYNEQRDSYHEESFKVYRGQGLSKEHFEKVIKAKNGLISFNNFLSTSKVEEVSVGFAVIASTIADTVGILFVIYIDPSVSSAPFACIEKHSSLESEEEILFSMHTVFRIGDVKRIDNNDELYRIELQLTADNDQELCILTDWLSKDIPDEIGWKRLGNLLIKIGQLEKAEQFYQTLLEQTSDVADMIHYYGQLAFIKYNQGDRKMSMWYHLKISELSKTTNSGDSTDELTMVNRNFSEDNKTILSYKNDLRLDFGEICHCDIKYIEYSEEREVSPDTLLFYEKSLDDFQRNLRLKNLYPTTSCNPFDPVDDHFKQSSPLLWFQRKILEIRQKCLHPNHPDIAQSYASVASLYEKRKDPYQARSFYQKSIDICKQILPSNHPTLSCLYHNIGMTYQSTGEYFTALCFIKKSLEIAEKTLPPYHLDLSFIYFNMAGLYDKLDDYSNAIVYYKNSITVNEKNLHMKDENYTFSSTKVGKIHSTMEQYSEALIYYNKALTIEEQLCPLDDPRLIDYYAEIASLHHKLEEYPNALLFFHKALHIVEKHLSSEFGKLFTLYDAIARSYEKNENYPQALLFYEKTLGISEQMYTLNHINSAVCYNNIGIVYIRMGQYSKALSYFELALHMRQICNPEDDSRWKEIQDAIDYLRELEDEDVIESAE</sequence>
<evidence type="ECO:0000313" key="6">
    <source>
        <dbReference type="Proteomes" id="UP000663832"/>
    </source>
</evidence>
<keyword evidence="1" id="KW-0677">Repeat</keyword>
<accession>A0A816BW41</accession>
<dbReference type="SMART" id="SM00028">
    <property type="entry name" value="TPR"/>
    <property type="match status" value="8"/>
</dbReference>
<dbReference type="Gene3D" id="1.25.40.10">
    <property type="entry name" value="Tetratricopeptide repeat domain"/>
    <property type="match status" value="2"/>
</dbReference>
<dbReference type="Proteomes" id="UP000663877">
    <property type="component" value="Unassembled WGS sequence"/>
</dbReference>
<keyword evidence="6" id="KW-1185">Reference proteome</keyword>
<dbReference type="Pfam" id="PF13181">
    <property type="entry name" value="TPR_8"/>
    <property type="match status" value="1"/>
</dbReference>
<dbReference type="Gene3D" id="3.90.176.10">
    <property type="entry name" value="Toxin ADP-ribosyltransferase, Chain A, domain 1"/>
    <property type="match status" value="1"/>
</dbReference>
<protein>
    <submittedName>
        <fullName evidence="5">Uncharacterized protein</fullName>
    </submittedName>
</protein>
<dbReference type="PROSITE" id="PS50005">
    <property type="entry name" value="TPR"/>
    <property type="match status" value="4"/>
</dbReference>
<gene>
    <name evidence="4" type="ORF">BJG266_LOCUS37404</name>
    <name evidence="5" type="ORF">QVE165_LOCUS54309</name>
</gene>
<dbReference type="SUPFAM" id="SSF56399">
    <property type="entry name" value="ADP-ribosylation"/>
    <property type="match status" value="1"/>
</dbReference>
<dbReference type="Pfam" id="PF13176">
    <property type="entry name" value="TPR_7"/>
    <property type="match status" value="1"/>
</dbReference>
<name>A0A816BW41_9BILA</name>
<reference evidence="5" key="1">
    <citation type="submission" date="2021-02" db="EMBL/GenBank/DDBJ databases">
        <authorList>
            <person name="Nowell W R."/>
        </authorList>
    </citation>
    <scope>NUCLEOTIDE SEQUENCE</scope>
</reference>
<dbReference type="PANTHER" id="PTHR45641">
    <property type="entry name" value="TETRATRICOPEPTIDE REPEAT PROTEIN (AFU_ORTHOLOGUE AFUA_6G03870)"/>
    <property type="match status" value="1"/>
</dbReference>
<dbReference type="Pfam" id="PF13374">
    <property type="entry name" value="TPR_10"/>
    <property type="match status" value="1"/>
</dbReference>
<dbReference type="InterPro" id="IPR019734">
    <property type="entry name" value="TPR_rpt"/>
</dbReference>
<dbReference type="SUPFAM" id="SSF48452">
    <property type="entry name" value="TPR-like"/>
    <property type="match status" value="1"/>
</dbReference>
<feature type="repeat" description="TPR" evidence="3">
    <location>
        <begin position="685"/>
        <end position="718"/>
    </location>
</feature>